<dbReference type="AlphaFoldDB" id="A0A9J6AZC5"/>
<comment type="caution">
    <text evidence="2">The sequence shown here is derived from an EMBL/GenBank/DDBJ whole genome shotgun (WGS) entry which is preliminary data.</text>
</comment>
<keyword evidence="3" id="KW-1185">Reference proteome</keyword>
<sequence length="157" mass="18027">SHLITISEEKENVGVKDKLIASMEVKCGGHLIHDLLHTNTHQAANISPTINRFEVHDCEIGKVGTIINLKYNEDGQEKTGKYEIEAINCCKKSISRKVIDGDLLEFYRYTIVSPCEQQWVTWTFEYEKKVENNPEPLNFLGFIHNMTNDIEGDFLKK</sequence>
<evidence type="ECO:0000313" key="3">
    <source>
        <dbReference type="Proteomes" id="UP000824120"/>
    </source>
</evidence>
<feature type="non-terminal residue" evidence="2">
    <location>
        <position position="157"/>
    </location>
</feature>
<proteinExistence type="predicted"/>
<dbReference type="PANTHER" id="PTHR31907">
    <property type="entry name" value="MLP-LIKE PROTEIN 423"/>
    <property type="match status" value="1"/>
</dbReference>
<accession>A0A9J6AZC5</accession>
<protein>
    <recommendedName>
        <fullName evidence="1">Bet v I/Major latex protein domain-containing protein</fullName>
    </recommendedName>
</protein>
<dbReference type="SUPFAM" id="SSF55961">
    <property type="entry name" value="Bet v1-like"/>
    <property type="match status" value="1"/>
</dbReference>
<dbReference type="OrthoDB" id="1072116at2759"/>
<feature type="domain" description="Bet v I/Major latex protein" evidence="1">
    <location>
        <begin position="14"/>
        <end position="157"/>
    </location>
</feature>
<dbReference type="Proteomes" id="UP000824120">
    <property type="component" value="Chromosome 1"/>
</dbReference>
<dbReference type="InterPro" id="IPR023393">
    <property type="entry name" value="START-like_dom_sf"/>
</dbReference>
<dbReference type="InterPro" id="IPR000916">
    <property type="entry name" value="Bet_v_I/MLP"/>
</dbReference>
<organism evidence="2 3">
    <name type="scientific">Solanum commersonii</name>
    <name type="common">Commerson's wild potato</name>
    <name type="synonym">Commerson's nightshade</name>
    <dbReference type="NCBI Taxonomy" id="4109"/>
    <lineage>
        <taxon>Eukaryota</taxon>
        <taxon>Viridiplantae</taxon>
        <taxon>Streptophyta</taxon>
        <taxon>Embryophyta</taxon>
        <taxon>Tracheophyta</taxon>
        <taxon>Spermatophyta</taxon>
        <taxon>Magnoliopsida</taxon>
        <taxon>eudicotyledons</taxon>
        <taxon>Gunneridae</taxon>
        <taxon>Pentapetalae</taxon>
        <taxon>asterids</taxon>
        <taxon>lamiids</taxon>
        <taxon>Solanales</taxon>
        <taxon>Solanaceae</taxon>
        <taxon>Solanoideae</taxon>
        <taxon>Solaneae</taxon>
        <taxon>Solanum</taxon>
    </lineage>
</organism>
<dbReference type="SMART" id="SM01037">
    <property type="entry name" value="Bet_v_1"/>
    <property type="match status" value="1"/>
</dbReference>
<gene>
    <name evidence="2" type="ORF">H5410_001497</name>
</gene>
<evidence type="ECO:0000313" key="2">
    <source>
        <dbReference type="EMBL" id="KAG5629780.1"/>
    </source>
</evidence>
<dbReference type="Pfam" id="PF00407">
    <property type="entry name" value="Bet_v_1"/>
    <property type="match status" value="1"/>
</dbReference>
<evidence type="ECO:0000259" key="1">
    <source>
        <dbReference type="SMART" id="SM01037"/>
    </source>
</evidence>
<dbReference type="GO" id="GO:0006952">
    <property type="term" value="P:defense response"/>
    <property type="evidence" value="ECO:0007669"/>
    <property type="project" value="InterPro"/>
</dbReference>
<dbReference type="EMBL" id="JACXVP010000001">
    <property type="protein sequence ID" value="KAG5629780.1"/>
    <property type="molecule type" value="Genomic_DNA"/>
</dbReference>
<dbReference type="Gene3D" id="3.30.530.20">
    <property type="match status" value="1"/>
</dbReference>
<reference evidence="2 3" key="1">
    <citation type="submission" date="2020-09" db="EMBL/GenBank/DDBJ databases">
        <title>De no assembly of potato wild relative species, Solanum commersonii.</title>
        <authorList>
            <person name="Cho K."/>
        </authorList>
    </citation>
    <scope>NUCLEOTIDE SEQUENCE [LARGE SCALE GENOMIC DNA]</scope>
    <source>
        <strain evidence="2">LZ3.2</strain>
        <tissue evidence="2">Leaf</tissue>
    </source>
</reference>
<dbReference type="InterPro" id="IPR051761">
    <property type="entry name" value="MLP-like_ligand-binding"/>
</dbReference>
<name>A0A9J6AZC5_SOLCO</name>